<accession>A0AAP0F907</accession>
<reference evidence="1 2" key="1">
    <citation type="submission" date="2024-01" db="EMBL/GenBank/DDBJ databases">
        <title>Genome assemblies of Stephania.</title>
        <authorList>
            <person name="Yang L."/>
        </authorList>
    </citation>
    <scope>NUCLEOTIDE SEQUENCE [LARGE SCALE GENOMIC DNA]</scope>
    <source>
        <strain evidence="1">JXDWG</strain>
        <tissue evidence="1">Leaf</tissue>
    </source>
</reference>
<name>A0AAP0F907_9MAGN</name>
<evidence type="ECO:0000313" key="1">
    <source>
        <dbReference type="EMBL" id="KAK9104853.1"/>
    </source>
</evidence>
<proteinExistence type="predicted"/>
<gene>
    <name evidence="1" type="ORF">Scep_021697</name>
</gene>
<dbReference type="EMBL" id="JBBNAG010000009">
    <property type="protein sequence ID" value="KAK9104853.1"/>
    <property type="molecule type" value="Genomic_DNA"/>
</dbReference>
<sequence>MCYLITFPFNRGFKTSIKYRNCSSGVGMKGMTWEIRKNEENQLWRFGAVAVPWHTRDDAELHELKKYIMKQWCSSDAMA</sequence>
<dbReference type="AlphaFoldDB" id="A0AAP0F907"/>
<protein>
    <submittedName>
        <fullName evidence="1">Uncharacterized protein</fullName>
    </submittedName>
</protein>
<dbReference type="Proteomes" id="UP001419268">
    <property type="component" value="Unassembled WGS sequence"/>
</dbReference>
<comment type="caution">
    <text evidence="1">The sequence shown here is derived from an EMBL/GenBank/DDBJ whole genome shotgun (WGS) entry which is preliminary data.</text>
</comment>
<organism evidence="1 2">
    <name type="scientific">Stephania cephalantha</name>
    <dbReference type="NCBI Taxonomy" id="152367"/>
    <lineage>
        <taxon>Eukaryota</taxon>
        <taxon>Viridiplantae</taxon>
        <taxon>Streptophyta</taxon>
        <taxon>Embryophyta</taxon>
        <taxon>Tracheophyta</taxon>
        <taxon>Spermatophyta</taxon>
        <taxon>Magnoliopsida</taxon>
        <taxon>Ranunculales</taxon>
        <taxon>Menispermaceae</taxon>
        <taxon>Menispermoideae</taxon>
        <taxon>Cissampelideae</taxon>
        <taxon>Stephania</taxon>
    </lineage>
</organism>
<keyword evidence="2" id="KW-1185">Reference proteome</keyword>
<evidence type="ECO:0000313" key="2">
    <source>
        <dbReference type="Proteomes" id="UP001419268"/>
    </source>
</evidence>